<protein>
    <submittedName>
        <fullName evidence="2">Uncharacterized protein</fullName>
    </submittedName>
</protein>
<evidence type="ECO:0000313" key="3">
    <source>
        <dbReference type="Proteomes" id="UP001283361"/>
    </source>
</evidence>
<comment type="caution">
    <text evidence="2">The sequence shown here is derived from an EMBL/GenBank/DDBJ whole genome shotgun (WGS) entry which is preliminary data.</text>
</comment>
<dbReference type="Proteomes" id="UP001283361">
    <property type="component" value="Unassembled WGS sequence"/>
</dbReference>
<dbReference type="AlphaFoldDB" id="A0AAE1DH54"/>
<proteinExistence type="predicted"/>
<accession>A0AAE1DH54</accession>
<name>A0AAE1DH54_9GAST</name>
<dbReference type="EMBL" id="JAWDGP010003835">
    <property type="protein sequence ID" value="KAK3770504.1"/>
    <property type="molecule type" value="Genomic_DNA"/>
</dbReference>
<feature type="compositionally biased region" description="Polar residues" evidence="1">
    <location>
        <begin position="12"/>
        <end position="31"/>
    </location>
</feature>
<evidence type="ECO:0000256" key="1">
    <source>
        <dbReference type="SAM" id="MobiDB-lite"/>
    </source>
</evidence>
<feature type="region of interest" description="Disordered" evidence="1">
    <location>
        <begin position="1"/>
        <end position="38"/>
    </location>
</feature>
<keyword evidence="3" id="KW-1185">Reference proteome</keyword>
<evidence type="ECO:0000313" key="2">
    <source>
        <dbReference type="EMBL" id="KAK3770504.1"/>
    </source>
</evidence>
<gene>
    <name evidence="2" type="ORF">RRG08_004215</name>
</gene>
<reference evidence="2" key="1">
    <citation type="journal article" date="2023" name="G3 (Bethesda)">
        <title>A reference genome for the long-term kleptoplast-retaining sea slug Elysia crispata morphotype clarki.</title>
        <authorList>
            <person name="Eastman K.E."/>
            <person name="Pendleton A.L."/>
            <person name="Shaikh M.A."/>
            <person name="Suttiyut T."/>
            <person name="Ogas R."/>
            <person name="Tomko P."/>
            <person name="Gavelis G."/>
            <person name="Widhalm J.R."/>
            <person name="Wisecaver J.H."/>
        </authorList>
    </citation>
    <scope>NUCLEOTIDE SEQUENCE</scope>
    <source>
        <strain evidence="2">ECLA1</strain>
    </source>
</reference>
<organism evidence="2 3">
    <name type="scientific">Elysia crispata</name>
    <name type="common">lettuce slug</name>
    <dbReference type="NCBI Taxonomy" id="231223"/>
    <lineage>
        <taxon>Eukaryota</taxon>
        <taxon>Metazoa</taxon>
        <taxon>Spiralia</taxon>
        <taxon>Lophotrochozoa</taxon>
        <taxon>Mollusca</taxon>
        <taxon>Gastropoda</taxon>
        <taxon>Heterobranchia</taxon>
        <taxon>Euthyneura</taxon>
        <taxon>Panpulmonata</taxon>
        <taxon>Sacoglossa</taxon>
        <taxon>Placobranchoidea</taxon>
        <taxon>Plakobranchidae</taxon>
        <taxon>Elysia</taxon>
    </lineage>
</organism>
<sequence length="79" mass="8239">MSLDSMLHHLASSPSKSQRATQSAANTSSEPKGTRGLAPVTGVLASRTCQAASLSLKLFSDGTNHPALLRLILGFFGSR</sequence>